<dbReference type="AlphaFoldDB" id="A0A9P7S2Z9"/>
<dbReference type="RefSeq" id="XP_043010954.1">
    <property type="nucleotide sequence ID" value="XM_043152867.1"/>
</dbReference>
<name>A0A9P7S2Z9_9AGAR</name>
<dbReference type="EMBL" id="CM032184">
    <property type="protein sequence ID" value="KAG7094484.1"/>
    <property type="molecule type" value="Genomic_DNA"/>
</dbReference>
<keyword evidence="3" id="KW-1185">Reference proteome</keyword>
<accession>A0A9P7S2Z9</accession>
<reference evidence="2" key="1">
    <citation type="journal article" date="2021" name="Genome Biol. Evol.">
        <title>The assembled and annotated genome of the fairy-ring fungus Marasmius oreades.</title>
        <authorList>
            <person name="Hiltunen M."/>
            <person name="Ament-Velasquez S.L."/>
            <person name="Johannesson H."/>
        </authorList>
    </citation>
    <scope>NUCLEOTIDE SEQUENCE</scope>
    <source>
        <strain evidence="2">03SP1</strain>
    </source>
</reference>
<sequence length="170" mass="18712">MELASNDCQDGQLLHERRGKLATAFTPGQQTIHEHLHPPGHIFHIQATLRDEWVGNKALSASFKRHLSPMSPGKGTRKATVTSLLDTMQFKLSTFLIVVASVMMLAVAQPVESAPEAPEAPAEDVSDIFFIHLSWVALNKKSLVPGGDVIGLLTMELHNQLKLLPHPRQM</sequence>
<dbReference type="EMBL" id="CM032189">
    <property type="protein sequence ID" value="KAG7086991.1"/>
    <property type="molecule type" value="Genomic_DNA"/>
</dbReference>
<dbReference type="Proteomes" id="UP001049176">
    <property type="component" value="Chromosome 4"/>
</dbReference>
<dbReference type="KEGG" id="more:E1B28_008082"/>
<dbReference type="Proteomes" id="UP001049176">
    <property type="component" value="Chromosome 9"/>
</dbReference>
<proteinExistence type="predicted"/>
<protein>
    <submittedName>
        <fullName evidence="2">Uncharacterized protein</fullName>
    </submittedName>
</protein>
<dbReference type="GeneID" id="66077158"/>
<gene>
    <name evidence="2" type="ORF">E1B28_008082</name>
    <name evidence="1" type="ORF">E1B28_012969</name>
</gene>
<evidence type="ECO:0000313" key="3">
    <source>
        <dbReference type="Proteomes" id="UP001049176"/>
    </source>
</evidence>
<comment type="caution">
    <text evidence="2">The sequence shown here is derived from an EMBL/GenBank/DDBJ whole genome shotgun (WGS) entry which is preliminary data.</text>
</comment>
<evidence type="ECO:0000313" key="2">
    <source>
        <dbReference type="EMBL" id="KAG7094484.1"/>
    </source>
</evidence>
<organism evidence="2 3">
    <name type="scientific">Marasmius oreades</name>
    <name type="common">fairy-ring Marasmius</name>
    <dbReference type="NCBI Taxonomy" id="181124"/>
    <lineage>
        <taxon>Eukaryota</taxon>
        <taxon>Fungi</taxon>
        <taxon>Dikarya</taxon>
        <taxon>Basidiomycota</taxon>
        <taxon>Agaricomycotina</taxon>
        <taxon>Agaricomycetes</taxon>
        <taxon>Agaricomycetidae</taxon>
        <taxon>Agaricales</taxon>
        <taxon>Marasmiineae</taxon>
        <taxon>Marasmiaceae</taxon>
        <taxon>Marasmius</taxon>
    </lineage>
</organism>
<evidence type="ECO:0000313" key="1">
    <source>
        <dbReference type="EMBL" id="KAG7086991.1"/>
    </source>
</evidence>